<evidence type="ECO:0000259" key="1">
    <source>
        <dbReference type="Pfam" id="PF13391"/>
    </source>
</evidence>
<organism evidence="2 3">
    <name type="scientific">Deinococcus rhizophilus</name>
    <dbReference type="NCBI Taxonomy" id="3049544"/>
    <lineage>
        <taxon>Bacteria</taxon>
        <taxon>Thermotogati</taxon>
        <taxon>Deinococcota</taxon>
        <taxon>Deinococci</taxon>
        <taxon>Deinococcales</taxon>
        <taxon>Deinococcaceae</taxon>
        <taxon>Deinococcus</taxon>
    </lineage>
</organism>
<protein>
    <submittedName>
        <fullName evidence="2">HNH endonuclease</fullName>
    </submittedName>
</protein>
<keyword evidence="2" id="KW-0540">Nuclease</keyword>
<dbReference type="Proteomes" id="UP001302059">
    <property type="component" value="Unassembled WGS sequence"/>
</dbReference>
<keyword evidence="2" id="KW-0378">Hydrolase</keyword>
<feature type="domain" description="HNH nuclease" evidence="1">
    <location>
        <begin position="46"/>
        <end position="95"/>
    </location>
</feature>
<dbReference type="Pfam" id="PF13391">
    <property type="entry name" value="HNH_2"/>
    <property type="match status" value="1"/>
</dbReference>
<comment type="caution">
    <text evidence="2">The sequence shown here is derived from an EMBL/GenBank/DDBJ whole genome shotgun (WGS) entry which is preliminary data.</text>
</comment>
<sequence length="150" mass="16739">MDQALEVLPATEAAVSARFGAPRTVRPRLGQGAFRALVTEAYARRCALTGEKTLPVLEAAHVQPYAQGGPHAVENGLLLRSDLHRLYDQGYVTVDPDVRRLIVSPRIREEFRNGRHSYALEGQALAPPERGFRPVSRERLLFHAEQVYRG</sequence>
<dbReference type="GO" id="GO:0004519">
    <property type="term" value="F:endonuclease activity"/>
    <property type="evidence" value="ECO:0007669"/>
    <property type="project" value="UniProtKB-KW"/>
</dbReference>
<gene>
    <name evidence="2" type="ORF">QOL99_16250</name>
</gene>
<dbReference type="EMBL" id="JASNGB010000260">
    <property type="protein sequence ID" value="MDL2345685.1"/>
    <property type="molecule type" value="Genomic_DNA"/>
</dbReference>
<dbReference type="RefSeq" id="WP_285525341.1">
    <property type="nucleotide sequence ID" value="NZ_JASNGB010000260.1"/>
</dbReference>
<keyword evidence="2" id="KW-0255">Endonuclease</keyword>
<evidence type="ECO:0000313" key="2">
    <source>
        <dbReference type="EMBL" id="MDL2345685.1"/>
    </source>
</evidence>
<keyword evidence="3" id="KW-1185">Reference proteome</keyword>
<evidence type="ECO:0000313" key="3">
    <source>
        <dbReference type="Proteomes" id="UP001302059"/>
    </source>
</evidence>
<dbReference type="InterPro" id="IPR003615">
    <property type="entry name" value="HNH_nuc"/>
</dbReference>
<accession>A0ABT7JKU3</accession>
<name>A0ABT7JKU3_9DEIO</name>
<reference evidence="2 3" key="1">
    <citation type="submission" date="2023-05" db="EMBL/GenBank/DDBJ databases">
        <authorList>
            <person name="Gao F."/>
        </authorList>
    </citation>
    <scope>NUCLEOTIDE SEQUENCE [LARGE SCALE GENOMIC DNA]</scope>
    <source>
        <strain evidence="2 3">MIMF12</strain>
    </source>
</reference>
<proteinExistence type="predicted"/>